<name>A0A1L7W9T3_FUSPR</name>
<gene>
    <name evidence="3" type="ORF">FPRO_08899</name>
</gene>
<evidence type="ECO:0000256" key="1">
    <source>
        <dbReference type="SAM" id="MobiDB-lite"/>
    </source>
</evidence>
<dbReference type="PANTHER" id="PTHR24148:SF73">
    <property type="entry name" value="HET DOMAIN PROTEIN (AFU_ORTHOLOGUE AFUA_8G01020)"/>
    <property type="match status" value="1"/>
</dbReference>
<dbReference type="InterPro" id="IPR010730">
    <property type="entry name" value="HET"/>
</dbReference>
<evidence type="ECO:0000259" key="2">
    <source>
        <dbReference type="Pfam" id="PF06985"/>
    </source>
</evidence>
<accession>A0A1L7W9T3</accession>
<proteinExistence type="predicted"/>
<comment type="caution">
    <text evidence="3">The sequence shown here is derived from an EMBL/GenBank/DDBJ whole genome shotgun (WGS) entry which is preliminary data.</text>
</comment>
<dbReference type="VEuPathDB" id="FungiDB:FPRO_08899"/>
<protein>
    <recommendedName>
        <fullName evidence="2">Heterokaryon incompatibility domain-containing protein</fullName>
    </recommendedName>
</protein>
<dbReference type="GeneID" id="42053775"/>
<dbReference type="InterPro" id="IPR052895">
    <property type="entry name" value="HetReg/Transcr_Mod"/>
</dbReference>
<reference evidence="4" key="1">
    <citation type="journal article" date="2016" name="Genome Biol. Evol.">
        <title>Comparative 'omics' of the Fusarium fujikuroi species complex highlights differences in genetic potential and metabolite synthesis.</title>
        <authorList>
            <person name="Niehaus E.-M."/>
            <person name="Muensterkoetter M."/>
            <person name="Proctor R.H."/>
            <person name="Brown D.W."/>
            <person name="Sharon A."/>
            <person name="Idan Y."/>
            <person name="Oren-Young L."/>
            <person name="Sieber C.M."/>
            <person name="Novak O."/>
            <person name="Pencik A."/>
            <person name="Tarkowska D."/>
            <person name="Hromadova K."/>
            <person name="Freeman S."/>
            <person name="Maymon M."/>
            <person name="Elazar M."/>
            <person name="Youssef S.A."/>
            <person name="El-Shabrawy E.S.M."/>
            <person name="Shalaby A.B.A."/>
            <person name="Houterman P."/>
            <person name="Brock N.L."/>
            <person name="Burkhardt I."/>
            <person name="Tsavkelova E.A."/>
            <person name="Dickschat J.S."/>
            <person name="Galuszka P."/>
            <person name="Gueldener U."/>
            <person name="Tudzynski B."/>
        </authorList>
    </citation>
    <scope>NUCLEOTIDE SEQUENCE [LARGE SCALE GENOMIC DNA]</scope>
    <source>
        <strain evidence="4">ET1</strain>
    </source>
</reference>
<dbReference type="EMBL" id="FJOF01000016">
    <property type="protein sequence ID" value="CZR49360.1"/>
    <property type="molecule type" value="Genomic_DNA"/>
</dbReference>
<dbReference type="PANTHER" id="PTHR24148">
    <property type="entry name" value="ANKYRIN REPEAT DOMAIN-CONTAINING PROTEIN 39 HOMOLOG-RELATED"/>
    <property type="match status" value="1"/>
</dbReference>
<evidence type="ECO:0000313" key="4">
    <source>
        <dbReference type="Proteomes" id="UP000183971"/>
    </source>
</evidence>
<dbReference type="AlphaFoldDB" id="A0A1L7W9T3"/>
<organism evidence="3 4">
    <name type="scientific">Fusarium proliferatum (strain ET1)</name>
    <name type="common">Orchid endophyte fungus</name>
    <dbReference type="NCBI Taxonomy" id="1227346"/>
    <lineage>
        <taxon>Eukaryota</taxon>
        <taxon>Fungi</taxon>
        <taxon>Dikarya</taxon>
        <taxon>Ascomycota</taxon>
        <taxon>Pezizomycotina</taxon>
        <taxon>Sordariomycetes</taxon>
        <taxon>Hypocreomycetidae</taxon>
        <taxon>Hypocreales</taxon>
        <taxon>Nectriaceae</taxon>
        <taxon>Fusarium</taxon>
        <taxon>Fusarium fujikuroi species complex</taxon>
    </lineage>
</organism>
<feature type="domain" description="Heterokaryon incompatibility" evidence="2">
    <location>
        <begin position="80"/>
        <end position="231"/>
    </location>
</feature>
<dbReference type="Proteomes" id="UP000183971">
    <property type="component" value="Unassembled WGS sequence"/>
</dbReference>
<feature type="compositionally biased region" description="Basic residues" evidence="1">
    <location>
        <begin position="9"/>
        <end position="23"/>
    </location>
</feature>
<feature type="region of interest" description="Disordered" evidence="1">
    <location>
        <begin position="1"/>
        <end position="25"/>
    </location>
</feature>
<sequence>MAESPGQSKYRHPNPGKRQRIRSPSRDREIIDNGAIYTQRLDKGAIRIMQLHRGSGSDVFECDLRSIRLAAKPVVQTPPYEALSYVWGSKQDPRHIYINGNRFAVTQNLFEALAYLRLPDSDRTLWIDAICINQLDFAEREVQVQQMHQVYGNAKGVIAWIGKANEDTHEIFDSIASMGEGVQKLFPGLDLGPLSGLNLTLGHEGRTQREKTALSQLAERPYWFRAWTFQEMKFATSLTIQCGVNKIAYSSFHSLHINKQATASFRTRNDNGELVQRHKNNLDSKLPDLKGDQDYPNYFLECLLDRQCSDRRDNIFAFWNLFPQDLQKMIPINYESPTKDILLQSARAIVESTGSLYIFVIRARQIPPESHEEEWQKNMPSWCPYLAAQYYDYGFKPHTMSNIFTEKAKVSFCTDTKIWVKGFVVGYIDRSLSPDNVPSTDWTDEDYSQQFGFYTKCLELGLLSAPPEKGEQSLWATTRTLLGDQGEDSIGDQDLINYALGRISDELDENDAKSALYHILRNTRSRQVCSFQVGASVIRALRSSGLPREFWLNPIAVVPRTAQWRDAICVISGCPLPVVLRRFGDTYRIIGEAFFDTQRLESVDIHVMLRDFVVE</sequence>
<dbReference type="RefSeq" id="XP_031089862.1">
    <property type="nucleotide sequence ID" value="XM_031224621.1"/>
</dbReference>
<evidence type="ECO:0000313" key="3">
    <source>
        <dbReference type="EMBL" id="CZR49360.1"/>
    </source>
</evidence>
<keyword evidence="4" id="KW-1185">Reference proteome</keyword>
<dbReference type="Pfam" id="PF06985">
    <property type="entry name" value="HET"/>
    <property type="match status" value="1"/>
</dbReference>